<reference evidence="1 2" key="1">
    <citation type="submission" date="2019-10" db="EMBL/GenBank/DDBJ databases">
        <title>New genus of Silvanigrellaceae.</title>
        <authorList>
            <person name="Pitt A."/>
            <person name="Hahn M.W."/>
        </authorList>
    </citation>
    <scope>NUCLEOTIDE SEQUENCE [LARGE SCALE GENOMIC DNA]</scope>
    <source>
        <strain evidence="1 2">33A1-SZDP</strain>
    </source>
</reference>
<dbReference type="EMBL" id="WFLN01000005">
    <property type="protein sequence ID" value="KAB8032209.1"/>
    <property type="molecule type" value="Genomic_DNA"/>
</dbReference>
<sequence>MNLFFDLDYISSLVLKIEHGNVSYAEHSYLQKVIAAQTVINEYQKDNNIVFQKIYLRYYSWLSLNWQKNSNSPREKTDHFLLKNALEKRQSILMPKKDNIYQKPLNHFSVLLELARIWNQPLKQERNSILNFLMFFLERVYGIPKQYIDTIFSLLEESWKPILSPLGVLPNRKFSLQEIEEYFFGNKLKPEYSVQVIPKIDRYFSIIGKEHRCHLFLPKSENFDLFEAALVIHEFQHLLDIDNYENILIDNKKEIMKDESYSKFYENLFLSEKNALNAERVFILGLGAAKRGRFCWLESNLFYPILLLKCELNNLLYGDKATIDFSEMCLKHGMEPLPLSALFEWGAPFQLSAYCAAAMDLEQGWQKFLQ</sequence>
<keyword evidence="2" id="KW-1185">Reference proteome</keyword>
<evidence type="ECO:0000313" key="1">
    <source>
        <dbReference type="EMBL" id="KAB8032209.1"/>
    </source>
</evidence>
<name>A0A833JF14_9BACT</name>
<evidence type="ECO:0000313" key="2">
    <source>
        <dbReference type="Proteomes" id="UP000442694"/>
    </source>
</evidence>
<dbReference type="RefSeq" id="WP_152212448.1">
    <property type="nucleotide sequence ID" value="NZ_WFLN01000005.1"/>
</dbReference>
<proteinExistence type="predicted"/>
<dbReference type="AlphaFoldDB" id="A0A833JF14"/>
<dbReference type="Proteomes" id="UP000442694">
    <property type="component" value="Unassembled WGS sequence"/>
</dbReference>
<accession>A0A833JF14</accession>
<organism evidence="1 2">
    <name type="scientific">Fluviispira multicolorata</name>
    <dbReference type="NCBI Taxonomy" id="2654512"/>
    <lineage>
        <taxon>Bacteria</taxon>
        <taxon>Pseudomonadati</taxon>
        <taxon>Bdellovibrionota</taxon>
        <taxon>Oligoflexia</taxon>
        <taxon>Silvanigrellales</taxon>
        <taxon>Silvanigrellaceae</taxon>
        <taxon>Fluviispira</taxon>
    </lineage>
</organism>
<protein>
    <submittedName>
        <fullName evidence="1">Uncharacterized protein</fullName>
    </submittedName>
</protein>
<comment type="caution">
    <text evidence="1">The sequence shown here is derived from an EMBL/GenBank/DDBJ whole genome shotgun (WGS) entry which is preliminary data.</text>
</comment>
<gene>
    <name evidence="1" type="ORF">GCL57_06060</name>
</gene>